<feature type="transmembrane region" description="Helical" evidence="8">
    <location>
        <begin position="267"/>
        <end position="286"/>
    </location>
</feature>
<name>A0A226EU48_FOLCA</name>
<dbReference type="GO" id="GO:0005254">
    <property type="term" value="F:chloride channel activity"/>
    <property type="evidence" value="ECO:0007669"/>
    <property type="project" value="InterPro"/>
</dbReference>
<evidence type="ECO:0000313" key="10">
    <source>
        <dbReference type="Proteomes" id="UP000198287"/>
    </source>
</evidence>
<evidence type="ECO:0000256" key="1">
    <source>
        <dbReference type="ARBA" id="ARBA00004651"/>
    </source>
</evidence>
<dbReference type="OMA" id="AYVNCLA"/>
<dbReference type="OrthoDB" id="8249937at2759"/>
<proteinExistence type="predicted"/>
<dbReference type="Proteomes" id="UP000198287">
    <property type="component" value="Unassembled WGS sequence"/>
</dbReference>
<gene>
    <name evidence="9" type="ORF">Fcan01_05403</name>
</gene>
<evidence type="ECO:0000256" key="3">
    <source>
        <dbReference type="ARBA" id="ARBA00022475"/>
    </source>
</evidence>
<dbReference type="Pfam" id="PF25539">
    <property type="entry name" value="Bestrophin_2"/>
    <property type="match status" value="1"/>
</dbReference>
<keyword evidence="5 8" id="KW-1133">Transmembrane helix</keyword>
<evidence type="ECO:0000256" key="5">
    <source>
        <dbReference type="ARBA" id="ARBA00022989"/>
    </source>
</evidence>
<evidence type="ECO:0000256" key="4">
    <source>
        <dbReference type="ARBA" id="ARBA00022692"/>
    </source>
</evidence>
<feature type="transmembrane region" description="Helical" evidence="8">
    <location>
        <begin position="20"/>
        <end position="42"/>
    </location>
</feature>
<organism evidence="9 10">
    <name type="scientific">Folsomia candida</name>
    <name type="common">Springtail</name>
    <dbReference type="NCBI Taxonomy" id="158441"/>
    <lineage>
        <taxon>Eukaryota</taxon>
        <taxon>Metazoa</taxon>
        <taxon>Ecdysozoa</taxon>
        <taxon>Arthropoda</taxon>
        <taxon>Hexapoda</taxon>
        <taxon>Collembola</taxon>
        <taxon>Entomobryomorpha</taxon>
        <taxon>Isotomoidea</taxon>
        <taxon>Isotomidae</taxon>
        <taxon>Proisotominae</taxon>
        <taxon>Folsomia</taxon>
    </lineage>
</organism>
<feature type="transmembrane region" description="Helical" evidence="8">
    <location>
        <begin position="240"/>
        <end position="261"/>
    </location>
</feature>
<keyword evidence="2" id="KW-0813">Transport</keyword>
<accession>A0A226EU48</accession>
<keyword evidence="7 8" id="KW-0472">Membrane</keyword>
<dbReference type="PANTHER" id="PTHR33281">
    <property type="entry name" value="UPF0187 PROTEIN YNEE"/>
    <property type="match status" value="1"/>
</dbReference>
<dbReference type="EMBL" id="LNIX01000002">
    <property type="protein sequence ID" value="OXA60341.1"/>
    <property type="molecule type" value="Genomic_DNA"/>
</dbReference>
<dbReference type="AlphaFoldDB" id="A0A226EU48"/>
<comment type="caution">
    <text evidence="9">The sequence shown here is derived from an EMBL/GenBank/DDBJ whole genome shotgun (WGS) entry which is preliminary data.</text>
</comment>
<reference evidence="9 10" key="1">
    <citation type="submission" date="2015-12" db="EMBL/GenBank/DDBJ databases">
        <title>The genome of Folsomia candida.</title>
        <authorList>
            <person name="Faddeeva A."/>
            <person name="Derks M.F."/>
            <person name="Anvar Y."/>
            <person name="Smit S."/>
            <person name="Van Straalen N."/>
            <person name="Roelofs D."/>
        </authorList>
    </citation>
    <scope>NUCLEOTIDE SEQUENCE [LARGE SCALE GENOMIC DNA]</scope>
    <source>
        <strain evidence="9 10">VU population</strain>
        <tissue evidence="9">Whole body</tissue>
    </source>
</reference>
<evidence type="ECO:0000313" key="9">
    <source>
        <dbReference type="EMBL" id="OXA60341.1"/>
    </source>
</evidence>
<evidence type="ECO:0000256" key="7">
    <source>
        <dbReference type="ARBA" id="ARBA00023136"/>
    </source>
</evidence>
<sequence length="376" mass="43141">MTNSIGTSMWSRVFRLRGTVILHIWWQVTLVVLFTTGIIFIHLNKFPIHFPMPILIDIMGVVTGLLLAFRTQTSYERYSQGSELWCQMTIYSRNLTRLIWTGVTPHDSQNIVEKKSAINLVLAFAVATKHYLREEYGYKYADLSNLLSHITTTHATPRNVSISHKETFDDVITTQRDVNCTNIPLEISYYIASYIKYCQNQPWDQPKCDAIVITAMHKYLSQLVGCLTTFEKIRKTPIPIAYSVHLTHITWIYTLAIPIQIVSRFEWNTLPIVALAGFALLGILEIGQEIENPFSYAANDLPLDQFCEDIRLEMEHVLMQSPVQAKDWISSDKNMPFYPKSFQTASELMRRSPEELENIMRRLETGPQAAAGRTAV</sequence>
<keyword evidence="10" id="KW-1185">Reference proteome</keyword>
<evidence type="ECO:0000256" key="6">
    <source>
        <dbReference type="ARBA" id="ARBA00023065"/>
    </source>
</evidence>
<dbReference type="PANTHER" id="PTHR33281:SF19">
    <property type="entry name" value="VOLTAGE-DEPENDENT ANION CHANNEL-FORMING PROTEIN YNEE"/>
    <property type="match status" value="1"/>
</dbReference>
<comment type="subcellular location">
    <subcellularLocation>
        <location evidence="1">Cell membrane</location>
        <topology evidence="1">Multi-pass membrane protein</topology>
    </subcellularLocation>
</comment>
<evidence type="ECO:0000256" key="8">
    <source>
        <dbReference type="SAM" id="Phobius"/>
    </source>
</evidence>
<protein>
    <submittedName>
        <fullName evidence="9">Uncharacterized protein</fullName>
    </submittedName>
</protein>
<keyword evidence="4 8" id="KW-0812">Transmembrane</keyword>
<feature type="transmembrane region" description="Helical" evidence="8">
    <location>
        <begin position="48"/>
        <end position="69"/>
    </location>
</feature>
<dbReference type="InterPro" id="IPR044669">
    <property type="entry name" value="YneE/VCCN1/2-like"/>
</dbReference>
<evidence type="ECO:0000256" key="2">
    <source>
        <dbReference type="ARBA" id="ARBA00022448"/>
    </source>
</evidence>
<keyword evidence="3" id="KW-1003">Cell membrane</keyword>
<dbReference type="GO" id="GO:0005886">
    <property type="term" value="C:plasma membrane"/>
    <property type="evidence" value="ECO:0007669"/>
    <property type="project" value="UniProtKB-SubCell"/>
</dbReference>
<keyword evidence="6" id="KW-0406">Ion transport</keyword>